<accession>A0A6G0VN25</accession>
<sequence length="110" mass="12435">MYNESSVLSTLSSSLKPVKMQNRKRKNDTEPKVKKSKVGKQTEPIETYKDALASVISKGDIEDKVSNSISLTEGNHTYTIRCPVAPKCDEYYVIQHYKTSPIKDIPSLER</sequence>
<dbReference type="Proteomes" id="UP000478052">
    <property type="component" value="Unassembled WGS sequence"/>
</dbReference>
<dbReference type="AlphaFoldDB" id="A0A6G0VN25"/>
<comment type="caution">
    <text evidence="2">The sequence shown here is derived from an EMBL/GenBank/DDBJ whole genome shotgun (WGS) entry which is preliminary data.</text>
</comment>
<protein>
    <submittedName>
        <fullName evidence="2">Uncharacterized protein</fullName>
    </submittedName>
</protein>
<feature type="compositionally biased region" description="Low complexity" evidence="1">
    <location>
        <begin position="1"/>
        <end position="15"/>
    </location>
</feature>
<keyword evidence="3" id="KW-1185">Reference proteome</keyword>
<evidence type="ECO:0000256" key="1">
    <source>
        <dbReference type="SAM" id="MobiDB-lite"/>
    </source>
</evidence>
<evidence type="ECO:0000313" key="2">
    <source>
        <dbReference type="EMBL" id="KAF0692877.1"/>
    </source>
</evidence>
<gene>
    <name evidence="2" type="ORF">FWK35_00035912</name>
</gene>
<organism evidence="2 3">
    <name type="scientific">Aphis craccivora</name>
    <name type="common">Cowpea aphid</name>
    <dbReference type="NCBI Taxonomy" id="307492"/>
    <lineage>
        <taxon>Eukaryota</taxon>
        <taxon>Metazoa</taxon>
        <taxon>Ecdysozoa</taxon>
        <taxon>Arthropoda</taxon>
        <taxon>Hexapoda</taxon>
        <taxon>Insecta</taxon>
        <taxon>Pterygota</taxon>
        <taxon>Neoptera</taxon>
        <taxon>Paraneoptera</taxon>
        <taxon>Hemiptera</taxon>
        <taxon>Sternorrhyncha</taxon>
        <taxon>Aphidomorpha</taxon>
        <taxon>Aphidoidea</taxon>
        <taxon>Aphididae</taxon>
        <taxon>Aphidini</taxon>
        <taxon>Aphis</taxon>
        <taxon>Aphis</taxon>
    </lineage>
</organism>
<name>A0A6G0VN25_APHCR</name>
<dbReference type="EMBL" id="VUJU01015619">
    <property type="protein sequence ID" value="KAF0692877.1"/>
    <property type="molecule type" value="Genomic_DNA"/>
</dbReference>
<reference evidence="2 3" key="1">
    <citation type="submission" date="2019-08" db="EMBL/GenBank/DDBJ databases">
        <title>Whole genome of Aphis craccivora.</title>
        <authorList>
            <person name="Voronova N.V."/>
            <person name="Shulinski R.S."/>
            <person name="Bandarenka Y.V."/>
            <person name="Zhorov D.G."/>
            <person name="Warner D."/>
        </authorList>
    </citation>
    <scope>NUCLEOTIDE SEQUENCE [LARGE SCALE GENOMIC DNA]</scope>
    <source>
        <strain evidence="2">180601</strain>
        <tissue evidence="2">Whole Body</tissue>
    </source>
</reference>
<proteinExistence type="predicted"/>
<evidence type="ECO:0000313" key="3">
    <source>
        <dbReference type="Proteomes" id="UP000478052"/>
    </source>
</evidence>
<feature type="region of interest" description="Disordered" evidence="1">
    <location>
        <begin position="1"/>
        <end position="42"/>
    </location>
</feature>
<dbReference type="OrthoDB" id="6611169at2759"/>